<proteinExistence type="inferred from homology"/>
<evidence type="ECO:0000256" key="8">
    <source>
        <dbReference type="ARBA" id="ARBA00023140"/>
    </source>
</evidence>
<evidence type="ECO:0000256" key="7">
    <source>
        <dbReference type="ARBA" id="ARBA00023098"/>
    </source>
</evidence>
<dbReference type="AlphaFoldDB" id="A0A9W8G3K2"/>
<evidence type="ECO:0000256" key="5">
    <source>
        <dbReference type="ARBA" id="ARBA00022832"/>
    </source>
</evidence>
<comment type="subcellular location">
    <subcellularLocation>
        <location evidence="1">Peroxisome</location>
    </subcellularLocation>
</comment>
<dbReference type="Pfam" id="PF02803">
    <property type="entry name" value="Thiolase_C"/>
    <property type="match status" value="1"/>
</dbReference>
<feature type="active site" description="Proton acceptor" evidence="11">
    <location>
        <position position="375"/>
    </location>
</feature>
<feature type="active site" description="Acyl-thioester intermediate" evidence="11">
    <location>
        <position position="117"/>
    </location>
</feature>
<comment type="caution">
    <text evidence="15">The sequence shown here is derived from an EMBL/GenBank/DDBJ whole genome shotgun (WGS) entry which is preliminary data.</text>
</comment>
<dbReference type="EMBL" id="JANBTW010000081">
    <property type="protein sequence ID" value="KAJ2672524.1"/>
    <property type="molecule type" value="Genomic_DNA"/>
</dbReference>
<reference evidence="15" key="1">
    <citation type="submission" date="2022-07" db="EMBL/GenBank/DDBJ databases">
        <title>Phylogenomic reconstructions and comparative analyses of Kickxellomycotina fungi.</title>
        <authorList>
            <person name="Reynolds N.K."/>
            <person name="Stajich J.E."/>
            <person name="Barry K."/>
            <person name="Grigoriev I.V."/>
            <person name="Crous P."/>
            <person name="Smith M.E."/>
        </authorList>
    </citation>
    <scope>NUCLEOTIDE SEQUENCE</scope>
    <source>
        <strain evidence="15">NRRL 3115</strain>
    </source>
</reference>
<evidence type="ECO:0000256" key="3">
    <source>
        <dbReference type="ARBA" id="ARBA00010982"/>
    </source>
</evidence>
<keyword evidence="6" id="KW-0809">Transit peptide</keyword>
<dbReference type="InterPro" id="IPR020617">
    <property type="entry name" value="Thiolase_C"/>
</dbReference>
<feature type="domain" description="Thiolase N-terminal" evidence="13">
    <location>
        <begin position="32"/>
        <end position="289"/>
    </location>
</feature>
<dbReference type="EC" id="2.3.1.16" evidence="15"/>
<dbReference type="InterPro" id="IPR020615">
    <property type="entry name" value="Thiolase_acyl_enz_int_AS"/>
</dbReference>
<accession>A0A9W8G3K2</accession>
<feature type="domain" description="Thiolase C-terminal" evidence="14">
    <location>
        <begin position="298"/>
        <end position="417"/>
    </location>
</feature>
<sequence length="420" mass="43898">MSASVRLGQIASHLSGDKTPRTQVGVKSPDDVVVVQALRTPITRARKGGFKDTTSEYLLGNILKGVLERSKIDPALVDDICVGNVCPPGGGATLARMAALYAGFPNTTSVQTVNRQCSSGLQAVVHIAHAIQSGMIDIGIGAGVESMTHFYGPKHKMVPDVMSDEVLAAPEVADCLIPMGFTSENVAKDFGVSRQRQDEFAALSHQRAERAQREGLFDAEIYPIKTKTVDKDGNEAEVVVSRDDGVRTGTTAESLGKLRPAFSADGVTTAGNASQVSDGAAAVLLMKRSRAQELGLPVQGKLVASAVAGVPPRIMGVGPAFAVPAVLKKAGLTVGQLDIIELNEAFASQAVYSIDKLGLDINKVNPKGGAIALGHPLGCTGARQVSTLLTELKRQDKRVGCTTMCIGGGFGMAAVFESEH</sequence>
<protein>
    <submittedName>
        <fullName evidence="15">3-ketoacyl-CoA thiolase with broad chain length specificity</fullName>
        <ecNumber evidence="15">2.3.1.16</ecNumber>
    </submittedName>
</protein>
<feature type="active site" description="Proton acceptor" evidence="11">
    <location>
        <position position="405"/>
    </location>
</feature>
<dbReference type="PROSITE" id="PS00098">
    <property type="entry name" value="THIOLASE_1"/>
    <property type="match status" value="1"/>
</dbReference>
<evidence type="ECO:0000256" key="10">
    <source>
        <dbReference type="ARBA" id="ARBA00047605"/>
    </source>
</evidence>
<keyword evidence="5" id="KW-0276">Fatty acid metabolism</keyword>
<evidence type="ECO:0000259" key="14">
    <source>
        <dbReference type="Pfam" id="PF02803"/>
    </source>
</evidence>
<evidence type="ECO:0000256" key="4">
    <source>
        <dbReference type="ARBA" id="ARBA00022679"/>
    </source>
</evidence>
<dbReference type="GO" id="GO:0006635">
    <property type="term" value="P:fatty acid beta-oxidation"/>
    <property type="evidence" value="ECO:0007669"/>
    <property type="project" value="TreeGrafter"/>
</dbReference>
<evidence type="ECO:0000259" key="13">
    <source>
        <dbReference type="Pfam" id="PF00108"/>
    </source>
</evidence>
<name>A0A9W8G3K2_9FUNG</name>
<dbReference type="GO" id="GO:0010124">
    <property type="term" value="P:phenylacetate catabolic process"/>
    <property type="evidence" value="ECO:0007669"/>
    <property type="project" value="TreeGrafter"/>
</dbReference>
<keyword evidence="8" id="KW-0576">Peroxisome</keyword>
<evidence type="ECO:0000313" key="15">
    <source>
        <dbReference type="EMBL" id="KAJ2672524.1"/>
    </source>
</evidence>
<dbReference type="Proteomes" id="UP001151518">
    <property type="component" value="Unassembled WGS sequence"/>
</dbReference>
<dbReference type="PANTHER" id="PTHR43853:SF8">
    <property type="entry name" value="3-KETOACYL-COA THIOLASE, PEROXISOMAL"/>
    <property type="match status" value="1"/>
</dbReference>
<evidence type="ECO:0000256" key="12">
    <source>
        <dbReference type="RuleBase" id="RU003557"/>
    </source>
</evidence>
<evidence type="ECO:0000256" key="11">
    <source>
        <dbReference type="PIRSR" id="PIRSR000429-1"/>
    </source>
</evidence>
<gene>
    <name evidence="15" type="primary">POT1</name>
    <name evidence="15" type="ORF">GGI25_005079</name>
</gene>
<dbReference type="InterPro" id="IPR016039">
    <property type="entry name" value="Thiolase-like"/>
</dbReference>
<evidence type="ECO:0000313" key="16">
    <source>
        <dbReference type="Proteomes" id="UP001151518"/>
    </source>
</evidence>
<dbReference type="InterPro" id="IPR020613">
    <property type="entry name" value="Thiolase_CS"/>
</dbReference>
<keyword evidence="7" id="KW-0443">Lipid metabolism</keyword>
<dbReference type="Gene3D" id="3.40.47.10">
    <property type="match status" value="2"/>
</dbReference>
<dbReference type="InterPro" id="IPR002155">
    <property type="entry name" value="Thiolase"/>
</dbReference>
<dbReference type="PROSITE" id="PS00737">
    <property type="entry name" value="THIOLASE_2"/>
    <property type="match status" value="1"/>
</dbReference>
<organism evidence="15 16">
    <name type="scientific">Coemansia spiralis</name>
    <dbReference type="NCBI Taxonomy" id="417178"/>
    <lineage>
        <taxon>Eukaryota</taxon>
        <taxon>Fungi</taxon>
        <taxon>Fungi incertae sedis</taxon>
        <taxon>Zoopagomycota</taxon>
        <taxon>Kickxellomycotina</taxon>
        <taxon>Kickxellomycetes</taxon>
        <taxon>Kickxellales</taxon>
        <taxon>Kickxellaceae</taxon>
        <taxon>Coemansia</taxon>
    </lineage>
</organism>
<keyword evidence="9 12" id="KW-0012">Acyltransferase</keyword>
<comment type="catalytic activity">
    <reaction evidence="10">
        <text>an acyl-CoA + acetyl-CoA = a 3-oxoacyl-CoA + CoA</text>
        <dbReference type="Rhea" id="RHEA:21564"/>
        <dbReference type="ChEBI" id="CHEBI:57287"/>
        <dbReference type="ChEBI" id="CHEBI:57288"/>
        <dbReference type="ChEBI" id="CHEBI:58342"/>
        <dbReference type="ChEBI" id="CHEBI:90726"/>
        <dbReference type="EC" id="2.3.1.16"/>
    </reaction>
</comment>
<dbReference type="Pfam" id="PF00108">
    <property type="entry name" value="Thiolase_N"/>
    <property type="match status" value="1"/>
</dbReference>
<dbReference type="InterPro" id="IPR020616">
    <property type="entry name" value="Thiolase_N"/>
</dbReference>
<dbReference type="SUPFAM" id="SSF53901">
    <property type="entry name" value="Thiolase-like"/>
    <property type="match status" value="2"/>
</dbReference>
<evidence type="ECO:0000256" key="6">
    <source>
        <dbReference type="ARBA" id="ARBA00022946"/>
    </source>
</evidence>
<comment type="similarity">
    <text evidence="3 12">Belongs to the thiolase-like superfamily. Thiolase family.</text>
</comment>
<dbReference type="PIRSF" id="PIRSF000429">
    <property type="entry name" value="Ac-CoA_Ac_transf"/>
    <property type="match status" value="1"/>
</dbReference>
<dbReference type="GO" id="GO:0003988">
    <property type="term" value="F:acetyl-CoA C-acyltransferase activity"/>
    <property type="evidence" value="ECO:0007669"/>
    <property type="project" value="UniProtKB-EC"/>
</dbReference>
<evidence type="ECO:0000256" key="1">
    <source>
        <dbReference type="ARBA" id="ARBA00004275"/>
    </source>
</evidence>
<evidence type="ECO:0000256" key="2">
    <source>
        <dbReference type="ARBA" id="ARBA00004872"/>
    </source>
</evidence>
<dbReference type="InterPro" id="IPR050215">
    <property type="entry name" value="Thiolase-like_sf_Thiolase"/>
</dbReference>
<dbReference type="OrthoDB" id="5404651at2759"/>
<dbReference type="NCBIfam" id="TIGR01930">
    <property type="entry name" value="AcCoA-C-Actrans"/>
    <property type="match status" value="1"/>
</dbReference>
<comment type="pathway">
    <text evidence="2">Lipid metabolism; fatty acid metabolism.</text>
</comment>
<keyword evidence="4 12" id="KW-0808">Transferase</keyword>
<evidence type="ECO:0000256" key="9">
    <source>
        <dbReference type="ARBA" id="ARBA00023315"/>
    </source>
</evidence>
<dbReference type="FunFam" id="3.40.47.10:FF:000010">
    <property type="entry name" value="Acetyl-CoA acetyltransferase (Thiolase)"/>
    <property type="match status" value="1"/>
</dbReference>
<dbReference type="CDD" id="cd00751">
    <property type="entry name" value="thiolase"/>
    <property type="match status" value="1"/>
</dbReference>
<dbReference type="GO" id="GO:0005777">
    <property type="term" value="C:peroxisome"/>
    <property type="evidence" value="ECO:0007669"/>
    <property type="project" value="UniProtKB-SubCell"/>
</dbReference>
<dbReference type="PANTHER" id="PTHR43853">
    <property type="entry name" value="3-KETOACYL-COA THIOLASE, PEROXISOMAL"/>
    <property type="match status" value="1"/>
</dbReference>